<evidence type="ECO:0000313" key="4">
    <source>
        <dbReference type="Proteomes" id="UP000779809"/>
    </source>
</evidence>
<reference evidence="3" key="1">
    <citation type="submission" date="2020-07" db="EMBL/GenBank/DDBJ databases">
        <title>Huge and variable diversity of episymbiotic CPR bacteria and DPANN archaea in groundwater ecosystems.</title>
        <authorList>
            <person name="He C.Y."/>
            <person name="Keren R."/>
            <person name="Whittaker M."/>
            <person name="Farag I.F."/>
            <person name="Doudna J."/>
            <person name="Cate J.H.D."/>
            <person name="Banfield J.F."/>
        </authorList>
    </citation>
    <scope>NUCLEOTIDE SEQUENCE</scope>
    <source>
        <strain evidence="3">NC_groundwater_580_Pr5_B-0.1um_64_19</strain>
    </source>
</reference>
<feature type="domain" description="PASTA" evidence="2">
    <location>
        <begin position="32"/>
        <end position="98"/>
    </location>
</feature>
<dbReference type="SMART" id="SM00740">
    <property type="entry name" value="PASTA"/>
    <property type="match status" value="3"/>
</dbReference>
<gene>
    <name evidence="3" type="ORF">HYX28_09610</name>
</gene>
<dbReference type="InterPro" id="IPR005543">
    <property type="entry name" value="PASTA_dom"/>
</dbReference>
<dbReference type="Proteomes" id="UP000779809">
    <property type="component" value="Unassembled WGS sequence"/>
</dbReference>
<feature type="domain" description="PASTA" evidence="2">
    <location>
        <begin position="168"/>
        <end position="234"/>
    </location>
</feature>
<feature type="domain" description="PASTA" evidence="2">
    <location>
        <begin position="99"/>
        <end position="165"/>
    </location>
</feature>
<evidence type="ECO:0000256" key="1">
    <source>
        <dbReference type="SAM" id="MobiDB-lite"/>
    </source>
</evidence>
<evidence type="ECO:0000259" key="2">
    <source>
        <dbReference type="PROSITE" id="PS51178"/>
    </source>
</evidence>
<feature type="region of interest" description="Disordered" evidence="1">
    <location>
        <begin position="200"/>
        <end position="220"/>
    </location>
</feature>
<protein>
    <submittedName>
        <fullName evidence="3">PASTA domain-containing protein</fullName>
    </submittedName>
</protein>
<organism evidence="3 4">
    <name type="scientific">Candidatus Korobacter versatilis</name>
    <dbReference type="NCBI Taxonomy" id="658062"/>
    <lineage>
        <taxon>Bacteria</taxon>
        <taxon>Pseudomonadati</taxon>
        <taxon>Acidobacteriota</taxon>
        <taxon>Terriglobia</taxon>
        <taxon>Terriglobales</taxon>
        <taxon>Candidatus Korobacteraceae</taxon>
        <taxon>Candidatus Korobacter</taxon>
    </lineage>
</organism>
<dbReference type="Gene3D" id="3.30.10.20">
    <property type="match status" value="3"/>
</dbReference>
<dbReference type="Pfam" id="PF03793">
    <property type="entry name" value="PASTA"/>
    <property type="match status" value="2"/>
</dbReference>
<dbReference type="SUPFAM" id="SSF54184">
    <property type="entry name" value="Penicillin-binding protein 2x (pbp-2x), c-terminal domain"/>
    <property type="match status" value="1"/>
</dbReference>
<dbReference type="AlphaFoldDB" id="A0A932A987"/>
<dbReference type="CDD" id="cd06577">
    <property type="entry name" value="PASTA_pknB"/>
    <property type="match status" value="3"/>
</dbReference>
<comment type="caution">
    <text evidence="3">The sequence shown here is derived from an EMBL/GenBank/DDBJ whole genome shotgun (WGS) entry which is preliminary data.</text>
</comment>
<evidence type="ECO:0000313" key="3">
    <source>
        <dbReference type="EMBL" id="MBI2679025.1"/>
    </source>
</evidence>
<proteinExistence type="predicted"/>
<name>A0A932A987_9BACT</name>
<sequence length="234" mass="24951">MKRIFRLFVLALVLLMIGMLSMLTAMRLAIHRSETAVPKLVGLGPDEAERLANSNGLILQVESRFYSNEVAEGKIVTQVPAAGTKVRRGWRVRVAESLGPQRATIPNVVGQSRRAAEMNIARRALELGTAATVHVPDSPPDQVVAQSPMAYASATSPKVNLLINAPANEQEFVMPDFTGRQLTDVFDAADAVGMKIVSQPVDAPGSPPSSVVRQSPAPGTRIASGATIHVEVAK</sequence>
<accession>A0A932A987</accession>
<dbReference type="EMBL" id="JACPNR010000011">
    <property type="protein sequence ID" value="MBI2679025.1"/>
    <property type="molecule type" value="Genomic_DNA"/>
</dbReference>
<dbReference type="PROSITE" id="PS51178">
    <property type="entry name" value="PASTA"/>
    <property type="match status" value="3"/>
</dbReference>